<dbReference type="EMBL" id="JACASE010000011">
    <property type="protein sequence ID" value="KAF6427857.1"/>
    <property type="molecule type" value="Genomic_DNA"/>
</dbReference>
<feature type="compositionally biased region" description="Polar residues" evidence="2">
    <location>
        <begin position="7"/>
        <end position="18"/>
    </location>
</feature>
<evidence type="ECO:0000313" key="3">
    <source>
        <dbReference type="EMBL" id="KAF6427857.1"/>
    </source>
</evidence>
<comment type="caution">
    <text evidence="3">The sequence shown here is derived from an EMBL/GenBank/DDBJ whole genome shotgun (WGS) entry which is preliminary data.</text>
</comment>
<keyword evidence="4" id="KW-1185">Reference proteome</keyword>
<accession>A0A7J8DX99</accession>
<evidence type="ECO:0000256" key="1">
    <source>
        <dbReference type="SAM" id="Coils"/>
    </source>
</evidence>
<reference evidence="3 4" key="1">
    <citation type="journal article" date="2020" name="Nature">
        <title>Six reference-quality genomes reveal evolution of bat adaptations.</title>
        <authorList>
            <person name="Jebb D."/>
            <person name="Huang Z."/>
            <person name="Pippel M."/>
            <person name="Hughes G.M."/>
            <person name="Lavrichenko K."/>
            <person name="Devanna P."/>
            <person name="Winkler S."/>
            <person name="Jermiin L.S."/>
            <person name="Skirmuntt E.C."/>
            <person name="Katzourakis A."/>
            <person name="Burkitt-Gray L."/>
            <person name="Ray D.A."/>
            <person name="Sullivan K.A.M."/>
            <person name="Roscito J.G."/>
            <person name="Kirilenko B.M."/>
            <person name="Davalos L.M."/>
            <person name="Corthals A.P."/>
            <person name="Power M.L."/>
            <person name="Jones G."/>
            <person name="Ransome R.D."/>
            <person name="Dechmann D.K.N."/>
            <person name="Locatelli A.G."/>
            <person name="Puechmaille S.J."/>
            <person name="Fedrigo O."/>
            <person name="Jarvis E.D."/>
            <person name="Hiller M."/>
            <person name="Vernes S.C."/>
            <person name="Myers E.W."/>
            <person name="Teeling E.C."/>
        </authorList>
    </citation>
    <scope>NUCLEOTIDE SEQUENCE [LARGE SCALE GENOMIC DNA]</scope>
    <source>
        <strain evidence="3">MRouAeg1</strain>
        <tissue evidence="3">Muscle</tissue>
    </source>
</reference>
<feature type="region of interest" description="Disordered" evidence="2">
    <location>
        <begin position="1"/>
        <end position="33"/>
    </location>
</feature>
<keyword evidence="1" id="KW-0175">Coiled coil</keyword>
<feature type="compositionally biased region" description="Basic and acidic residues" evidence="2">
    <location>
        <begin position="19"/>
        <end position="29"/>
    </location>
</feature>
<evidence type="ECO:0000256" key="2">
    <source>
        <dbReference type="SAM" id="MobiDB-lite"/>
    </source>
</evidence>
<dbReference type="AlphaFoldDB" id="A0A7J8DX99"/>
<protein>
    <submittedName>
        <fullName evidence="3">Uncharacterized protein</fullName>
    </submittedName>
</protein>
<sequence length="123" mass="14670">MPKCRNSPLNTMNNQGDKASQKKREKSPENELTDIEICDSSDREFRMVLLKKLNEILNDSYQQLQKLKKQLHEQSKEIETLEKNRKDFMEIKNTLQEFKNKTARLGNRVDQMEERIRISKTEI</sequence>
<name>A0A7J8DX99_ROUAE</name>
<dbReference type="Proteomes" id="UP000593571">
    <property type="component" value="Unassembled WGS sequence"/>
</dbReference>
<evidence type="ECO:0000313" key="4">
    <source>
        <dbReference type="Proteomes" id="UP000593571"/>
    </source>
</evidence>
<gene>
    <name evidence="3" type="ORF">HJG63_008341</name>
</gene>
<feature type="coiled-coil region" evidence="1">
    <location>
        <begin position="50"/>
        <end position="115"/>
    </location>
</feature>
<organism evidence="3 4">
    <name type="scientific">Rousettus aegyptiacus</name>
    <name type="common">Egyptian fruit bat</name>
    <name type="synonym">Pteropus aegyptiacus</name>
    <dbReference type="NCBI Taxonomy" id="9407"/>
    <lineage>
        <taxon>Eukaryota</taxon>
        <taxon>Metazoa</taxon>
        <taxon>Chordata</taxon>
        <taxon>Craniata</taxon>
        <taxon>Vertebrata</taxon>
        <taxon>Euteleostomi</taxon>
        <taxon>Mammalia</taxon>
        <taxon>Eutheria</taxon>
        <taxon>Laurasiatheria</taxon>
        <taxon>Chiroptera</taxon>
        <taxon>Yinpterochiroptera</taxon>
        <taxon>Pteropodoidea</taxon>
        <taxon>Pteropodidae</taxon>
        <taxon>Rousettinae</taxon>
        <taxon>Rousettus</taxon>
    </lineage>
</organism>
<proteinExistence type="predicted"/>
<dbReference type="Gene3D" id="1.20.1480.30">
    <property type="entry name" value="Designed four-helix bundle protein"/>
    <property type="match status" value="1"/>
</dbReference>